<dbReference type="Pfam" id="PF05869">
    <property type="entry name" value="Dam"/>
    <property type="match status" value="1"/>
</dbReference>
<evidence type="ECO:0000313" key="1">
    <source>
        <dbReference type="EMBL" id="KKN56663.1"/>
    </source>
</evidence>
<gene>
    <name evidence="1" type="ORF">LCGC14_0569800</name>
</gene>
<evidence type="ECO:0008006" key="2">
    <source>
        <dbReference type="Google" id="ProtNLM"/>
    </source>
</evidence>
<proteinExistence type="predicted"/>
<name>A0A0F9USQ3_9ZZZZ</name>
<dbReference type="EMBL" id="LAZR01000835">
    <property type="protein sequence ID" value="KKN56663.1"/>
    <property type="molecule type" value="Genomic_DNA"/>
</dbReference>
<dbReference type="InterPro" id="IPR008593">
    <property type="entry name" value="Dam_MeTrfase"/>
</dbReference>
<dbReference type="GO" id="GO:0003677">
    <property type="term" value="F:DNA binding"/>
    <property type="evidence" value="ECO:0007669"/>
    <property type="project" value="InterPro"/>
</dbReference>
<accession>A0A0F9USQ3</accession>
<organism evidence="1">
    <name type="scientific">marine sediment metagenome</name>
    <dbReference type="NCBI Taxonomy" id="412755"/>
    <lineage>
        <taxon>unclassified sequences</taxon>
        <taxon>metagenomes</taxon>
        <taxon>ecological metagenomes</taxon>
    </lineage>
</organism>
<dbReference type="GO" id="GO:0009007">
    <property type="term" value="F:site-specific DNA-methyltransferase (adenine-specific) activity"/>
    <property type="evidence" value="ECO:0007669"/>
    <property type="project" value="InterPro"/>
</dbReference>
<comment type="caution">
    <text evidence="1">The sequence shown here is derived from an EMBL/GenBank/DDBJ whole genome shotgun (WGS) entry which is preliminary data.</text>
</comment>
<dbReference type="GO" id="GO:0009307">
    <property type="term" value="P:DNA restriction-modification system"/>
    <property type="evidence" value="ECO:0007669"/>
    <property type="project" value="InterPro"/>
</dbReference>
<protein>
    <recommendedName>
        <fullName evidence="2">DNA N-6-adenine-methyltransferase (Dam)</fullName>
    </recommendedName>
</protein>
<dbReference type="AlphaFoldDB" id="A0A0F9USQ3"/>
<reference evidence="1" key="1">
    <citation type="journal article" date="2015" name="Nature">
        <title>Complex archaea that bridge the gap between prokaryotes and eukaryotes.</title>
        <authorList>
            <person name="Spang A."/>
            <person name="Saw J.H."/>
            <person name="Jorgensen S.L."/>
            <person name="Zaremba-Niedzwiedzka K."/>
            <person name="Martijn J."/>
            <person name="Lind A.E."/>
            <person name="van Eijk R."/>
            <person name="Schleper C."/>
            <person name="Guy L."/>
            <person name="Ettema T.J."/>
        </authorList>
    </citation>
    <scope>NUCLEOTIDE SEQUENCE</scope>
</reference>
<sequence length="158" mass="18284">MNKSTNGKGNIPSRDEWQTSTGLFEVLNKEYNFTLDCCANSENKKTWQYSNNFISVIDTKNSMCWMNPPFSKAYEMFEHFFRVVHKGVAIYRCDNLETKIWQKLILLKASWIFIPLGRVHYEGMEGKGSRFPSALIGFNVDPPKELEGTLLIPNCETR</sequence>